<evidence type="ECO:0000256" key="1">
    <source>
        <dbReference type="ARBA" id="ARBA00002284"/>
    </source>
</evidence>
<dbReference type="HAMAP" id="MF_00180">
    <property type="entry name" value="RibB"/>
    <property type="match status" value="1"/>
</dbReference>
<dbReference type="Pfam" id="PF00926">
    <property type="entry name" value="DHBP_synthase"/>
    <property type="match status" value="1"/>
</dbReference>
<feature type="binding site" evidence="5">
    <location>
        <position position="151"/>
    </location>
    <ligand>
        <name>Mg(2+)</name>
        <dbReference type="ChEBI" id="CHEBI:18420"/>
        <label>2</label>
    </ligand>
</feature>
<comment type="subunit">
    <text evidence="5 6">Homodimer.</text>
</comment>
<gene>
    <name evidence="5" type="primary">ribB</name>
    <name evidence="7" type="ORF">JOF56_008240</name>
</gene>
<keyword evidence="4 5" id="KW-0479">Metal-binding</keyword>
<dbReference type="NCBIfam" id="TIGR00506">
    <property type="entry name" value="ribB"/>
    <property type="match status" value="1"/>
</dbReference>
<evidence type="ECO:0000256" key="3">
    <source>
        <dbReference type="ARBA" id="ARBA00022619"/>
    </source>
</evidence>
<name>A0ABS4TTY5_9PSEU</name>
<evidence type="ECO:0000256" key="4">
    <source>
        <dbReference type="ARBA" id="ARBA00022723"/>
    </source>
</evidence>
<feature type="binding site" evidence="5">
    <location>
        <begin position="35"/>
        <end position="36"/>
    </location>
    <ligand>
        <name>D-ribulose 5-phosphate</name>
        <dbReference type="ChEBI" id="CHEBI:58121"/>
    </ligand>
</feature>
<keyword evidence="5 6" id="KW-0456">Lyase</keyword>
<reference evidence="7 8" key="1">
    <citation type="submission" date="2021-03" db="EMBL/GenBank/DDBJ databases">
        <title>Sequencing the genomes of 1000 actinobacteria strains.</title>
        <authorList>
            <person name="Klenk H.-P."/>
        </authorList>
    </citation>
    <scope>NUCLEOTIDE SEQUENCE [LARGE SCALE GENOMIC DNA]</scope>
    <source>
        <strain evidence="7 8">DSM 46670</strain>
    </source>
</reference>
<dbReference type="RefSeq" id="WP_209644952.1">
    <property type="nucleotide sequence ID" value="NZ_JAGINW010000001.1"/>
</dbReference>
<evidence type="ECO:0000313" key="8">
    <source>
        <dbReference type="Proteomes" id="UP001519332"/>
    </source>
</evidence>
<proteinExistence type="inferred from homology"/>
<comment type="caution">
    <text evidence="7">The sequence shown here is derived from an EMBL/GenBank/DDBJ whole genome shotgun (WGS) entry which is preliminary data.</text>
</comment>
<dbReference type="GO" id="GO:0003935">
    <property type="term" value="F:GTP cyclohydrolase II activity"/>
    <property type="evidence" value="ECO:0007669"/>
    <property type="project" value="UniProtKB-EC"/>
</dbReference>
<keyword evidence="5 6" id="KW-0460">Magnesium</keyword>
<evidence type="ECO:0000256" key="6">
    <source>
        <dbReference type="RuleBase" id="RU003843"/>
    </source>
</evidence>
<feature type="binding site" evidence="5">
    <location>
        <position position="36"/>
    </location>
    <ligand>
        <name>Mg(2+)</name>
        <dbReference type="ChEBI" id="CHEBI:18420"/>
        <label>2</label>
    </ligand>
</feature>
<keyword evidence="8" id="KW-1185">Reference proteome</keyword>
<feature type="binding site" evidence="5">
    <location>
        <position position="40"/>
    </location>
    <ligand>
        <name>D-ribulose 5-phosphate</name>
        <dbReference type="ChEBI" id="CHEBI:58121"/>
    </ligand>
</feature>
<sequence length="215" mass="22765">MAAPTHTAGTRTRVDLAVAEIAAGRAVVVVDDADRENEGDLVFAAEFATTELVAFTMRECRGLLCVPMTGADLDRLHLPQMVPVNTESHGTAFTVSVDARTGITTGISAADRARTIRLLASADTAPADLVKPGHVFPLRARPGGVRARPGHTEAAVELCRLAGLRPAAAICEIANDDGSMARELDLIAFGDKHNLATVTIRELIEWLERAPHASS</sequence>
<dbReference type="InterPro" id="IPR017945">
    <property type="entry name" value="DHBP_synth_RibB-like_a/b_dom"/>
</dbReference>
<keyword evidence="7" id="KW-0378">Hydrolase</keyword>
<evidence type="ECO:0000313" key="7">
    <source>
        <dbReference type="EMBL" id="MBP2327855.1"/>
    </source>
</evidence>
<feature type="site" description="Essential for catalytic activity" evidence="5">
    <location>
        <position position="172"/>
    </location>
</feature>
<keyword evidence="5 6" id="KW-0464">Manganese</keyword>
<comment type="cofactor">
    <cofactor evidence="5 6">
        <name>Mg(2+)</name>
        <dbReference type="ChEBI" id="CHEBI:18420"/>
    </cofactor>
    <cofactor evidence="5 6">
        <name>Mn(2+)</name>
        <dbReference type="ChEBI" id="CHEBI:29035"/>
    </cofactor>
    <text evidence="5 6">Binds 2 divalent metal cations per subunit. Magnesium or manganese.</text>
</comment>
<feature type="site" description="Essential for catalytic activity" evidence="5">
    <location>
        <position position="134"/>
    </location>
</feature>
<dbReference type="InterPro" id="IPR000422">
    <property type="entry name" value="DHBP_synthase_RibB"/>
</dbReference>
<dbReference type="GO" id="GO:0008686">
    <property type="term" value="F:3,4-dihydroxy-2-butanone-4-phosphate synthase activity"/>
    <property type="evidence" value="ECO:0007669"/>
    <property type="project" value="UniProtKB-EC"/>
</dbReference>
<protein>
    <recommendedName>
        <fullName evidence="5 6">3,4-dihydroxy-2-butanone 4-phosphate synthase</fullName>
        <shortName evidence="5 6">DHBP synthase</shortName>
        <ecNumber evidence="5 6">4.1.99.12</ecNumber>
    </recommendedName>
</protein>
<evidence type="ECO:0000256" key="2">
    <source>
        <dbReference type="ARBA" id="ARBA00004904"/>
    </source>
</evidence>
<feature type="binding site" evidence="5">
    <location>
        <begin position="148"/>
        <end position="152"/>
    </location>
    <ligand>
        <name>D-ribulose 5-phosphate</name>
        <dbReference type="ChEBI" id="CHEBI:58121"/>
    </ligand>
</feature>
<comment type="catalytic activity">
    <reaction evidence="5 6">
        <text>D-ribulose 5-phosphate = (2S)-2-hydroxy-3-oxobutyl phosphate + formate + H(+)</text>
        <dbReference type="Rhea" id="RHEA:18457"/>
        <dbReference type="ChEBI" id="CHEBI:15378"/>
        <dbReference type="ChEBI" id="CHEBI:15740"/>
        <dbReference type="ChEBI" id="CHEBI:58121"/>
        <dbReference type="ChEBI" id="CHEBI:58830"/>
        <dbReference type="EC" id="4.1.99.12"/>
    </reaction>
</comment>
<dbReference type="Gene3D" id="3.90.870.10">
    <property type="entry name" value="DHBP synthase"/>
    <property type="match status" value="1"/>
</dbReference>
<dbReference type="SUPFAM" id="SSF55821">
    <property type="entry name" value="YrdC/RibB"/>
    <property type="match status" value="1"/>
</dbReference>
<dbReference type="EMBL" id="JAGINW010000001">
    <property type="protein sequence ID" value="MBP2327855.1"/>
    <property type="molecule type" value="Genomic_DNA"/>
</dbReference>
<dbReference type="PANTHER" id="PTHR21327">
    <property type="entry name" value="GTP CYCLOHYDROLASE II-RELATED"/>
    <property type="match status" value="1"/>
</dbReference>
<comment type="pathway">
    <text evidence="2 5 6">Cofactor biosynthesis; riboflavin biosynthesis; 2-hydroxy-3-oxobutyl phosphate from D-ribulose 5-phosphate: step 1/1.</text>
</comment>
<accession>A0ABS4TTY5</accession>
<comment type="similarity">
    <text evidence="5 6">Belongs to the DHBP synthase family.</text>
</comment>
<evidence type="ECO:0000256" key="5">
    <source>
        <dbReference type="HAMAP-Rule" id="MF_00180"/>
    </source>
</evidence>
<organism evidence="7 8">
    <name type="scientific">Kibdelosporangium banguiense</name>
    <dbReference type="NCBI Taxonomy" id="1365924"/>
    <lineage>
        <taxon>Bacteria</taxon>
        <taxon>Bacillati</taxon>
        <taxon>Actinomycetota</taxon>
        <taxon>Actinomycetes</taxon>
        <taxon>Pseudonocardiales</taxon>
        <taxon>Pseudonocardiaceae</taxon>
        <taxon>Kibdelosporangium</taxon>
    </lineage>
</organism>
<dbReference type="EC" id="4.1.99.12" evidence="5 6"/>
<dbReference type="PANTHER" id="PTHR21327:SF18">
    <property type="entry name" value="3,4-DIHYDROXY-2-BUTANONE 4-PHOSPHATE SYNTHASE"/>
    <property type="match status" value="1"/>
</dbReference>
<comment type="function">
    <text evidence="1 5 6">Catalyzes the conversion of D-ribulose 5-phosphate to formate and 3,4-dihydroxy-2-butanone 4-phosphate.</text>
</comment>
<feature type="binding site" evidence="5">
    <location>
        <position position="36"/>
    </location>
    <ligand>
        <name>Mg(2+)</name>
        <dbReference type="ChEBI" id="CHEBI:18420"/>
        <label>1</label>
    </ligand>
</feature>
<dbReference type="Proteomes" id="UP001519332">
    <property type="component" value="Unassembled WGS sequence"/>
</dbReference>
<keyword evidence="3 5" id="KW-0686">Riboflavin biosynthesis</keyword>